<dbReference type="Proteomes" id="UP000070319">
    <property type="component" value="Unassembled WGS sequence"/>
</dbReference>
<evidence type="ECO:0000313" key="1">
    <source>
        <dbReference type="EMBL" id="KXT53360.1"/>
    </source>
</evidence>
<dbReference type="PATRIC" id="fig|329854.7.peg.1426"/>
<comment type="caution">
    <text evidence="1">The sequence shown here is derived from an EMBL/GenBank/DDBJ whole genome shotgun (WGS) entry which is preliminary data.</text>
</comment>
<protein>
    <submittedName>
        <fullName evidence="1">Uncharacterized protein</fullName>
    </submittedName>
</protein>
<gene>
    <name evidence="1" type="ORF">HMPREF2531_01400</name>
</gene>
<organism evidence="1">
    <name type="scientific">Bacteroides intestinalis</name>
    <dbReference type="NCBI Taxonomy" id="329854"/>
    <lineage>
        <taxon>Bacteria</taxon>
        <taxon>Pseudomonadati</taxon>
        <taxon>Bacteroidota</taxon>
        <taxon>Bacteroidia</taxon>
        <taxon>Bacteroidales</taxon>
        <taxon>Bacteroidaceae</taxon>
        <taxon>Bacteroides</taxon>
    </lineage>
</organism>
<dbReference type="RefSeq" id="WP_061434925.1">
    <property type="nucleotide sequence ID" value="NZ_KQ968688.1"/>
</dbReference>
<proteinExistence type="predicted"/>
<sequence length="196" mass="23098">MLYEDLNKISLSRFIDIFLGNIDKVIVKGQYSQKEKEEASEKLCNEYLSIVGGKDMQALINKRNEILKIHMRMCCFERCSLFMELGEWDEVRNIMDALGYSFKDSEHDKMRSRIESVSASDKYRLAKLQEHSDNSGRTKMDREYFIRERVAVMSHIKMHIDENTFSAKEYAYLVKNMCEEINAKIRSTKSNNRYGK</sequence>
<evidence type="ECO:0000313" key="2">
    <source>
        <dbReference type="Proteomes" id="UP000070319"/>
    </source>
</evidence>
<dbReference type="EMBL" id="LTDF01000058">
    <property type="protein sequence ID" value="KXT53360.1"/>
    <property type="molecule type" value="Genomic_DNA"/>
</dbReference>
<reference evidence="1 2" key="1">
    <citation type="submission" date="2016-02" db="EMBL/GenBank/DDBJ databases">
        <authorList>
            <person name="Wen L."/>
            <person name="He K."/>
            <person name="Yang H."/>
        </authorList>
    </citation>
    <scope>NUCLEOTIDE SEQUENCE [LARGE SCALE GENOMIC DNA]</scope>
    <source>
        <strain evidence="1 2">KLE1704</strain>
    </source>
</reference>
<accession>A0A139LPH2</accession>
<dbReference type="AlphaFoldDB" id="A0A139LPH2"/>
<name>A0A139LPH2_9BACE</name>